<protein>
    <recommendedName>
        <fullName evidence="4">DUF3987 domain-containing protein</fullName>
    </recommendedName>
</protein>
<comment type="caution">
    <text evidence="2">The sequence shown here is derived from an EMBL/GenBank/DDBJ whole genome shotgun (WGS) entry which is preliminary data.</text>
</comment>
<dbReference type="EMBL" id="BAAAQN010000021">
    <property type="protein sequence ID" value="GAA2034480.1"/>
    <property type="molecule type" value="Genomic_DNA"/>
</dbReference>
<accession>A0ABN2UF37</accession>
<dbReference type="RefSeq" id="WP_344667028.1">
    <property type="nucleotide sequence ID" value="NZ_BAAAQN010000021.1"/>
</dbReference>
<evidence type="ECO:0000256" key="1">
    <source>
        <dbReference type="SAM" id="MobiDB-lite"/>
    </source>
</evidence>
<sequence length="503" mass="53613">MRAEYNSLLEVESKGWTDPAPLGKAVADLPEFPGDALPKWVAEKVAAVADETQTPMDLAASVALATLATACAGKARVIVRPGMWSEPVNLFLVTALPPGTRKSPVFSTMITPLLAAEKVLQDTARPQIVQAVTTRQIAEERAARAATAAAKASLADRTIAEIEAQEAAAELEAATVPTLPRLVADDITPEAAASMLADQGGRLAILSAESEIFAIMAGRYSGTPSMNVFLKGHAGDILRVDRRGRPSETIDRPALTLGICTQPSVLRDLAEIPGAAGRGLLGRFLYALPTVNVGNRNTEPDPAEPATHAAYATQLHALALSMAERDGEAELTLSPEASAHRRDASARYEKRMADEGDLAGIRDWAGKAVGAAMRIAGLLHLAEHLCDGYDKPISGTTAANAIRIIDYYALHALAAFDAMSTDETIVRARAVLGWIHRVQPVRFTAREAFTAAYRQRFPRIGDMDAALTVLERHGYIRRLPDPPTAGRGRPPAPAYETHPSIGT</sequence>
<keyword evidence="3" id="KW-1185">Reference proteome</keyword>
<gene>
    <name evidence="2" type="ORF">GCM10009839_38750</name>
</gene>
<dbReference type="Proteomes" id="UP001500751">
    <property type="component" value="Unassembled WGS sequence"/>
</dbReference>
<dbReference type="Pfam" id="PF13148">
    <property type="entry name" value="DUF3987"/>
    <property type="match status" value="1"/>
</dbReference>
<proteinExistence type="predicted"/>
<evidence type="ECO:0008006" key="4">
    <source>
        <dbReference type="Google" id="ProtNLM"/>
    </source>
</evidence>
<feature type="region of interest" description="Disordered" evidence="1">
    <location>
        <begin position="479"/>
        <end position="503"/>
    </location>
</feature>
<organism evidence="2 3">
    <name type="scientific">Catenulispora yoronensis</name>
    <dbReference type="NCBI Taxonomy" id="450799"/>
    <lineage>
        <taxon>Bacteria</taxon>
        <taxon>Bacillati</taxon>
        <taxon>Actinomycetota</taxon>
        <taxon>Actinomycetes</taxon>
        <taxon>Catenulisporales</taxon>
        <taxon>Catenulisporaceae</taxon>
        <taxon>Catenulispora</taxon>
    </lineage>
</organism>
<reference evidence="2 3" key="1">
    <citation type="journal article" date="2019" name="Int. J. Syst. Evol. Microbiol.">
        <title>The Global Catalogue of Microorganisms (GCM) 10K type strain sequencing project: providing services to taxonomists for standard genome sequencing and annotation.</title>
        <authorList>
            <consortium name="The Broad Institute Genomics Platform"/>
            <consortium name="The Broad Institute Genome Sequencing Center for Infectious Disease"/>
            <person name="Wu L."/>
            <person name="Ma J."/>
        </authorList>
    </citation>
    <scope>NUCLEOTIDE SEQUENCE [LARGE SCALE GENOMIC DNA]</scope>
    <source>
        <strain evidence="2 3">JCM 16014</strain>
    </source>
</reference>
<dbReference type="InterPro" id="IPR025048">
    <property type="entry name" value="DUF3987"/>
</dbReference>
<evidence type="ECO:0000313" key="3">
    <source>
        <dbReference type="Proteomes" id="UP001500751"/>
    </source>
</evidence>
<evidence type="ECO:0000313" key="2">
    <source>
        <dbReference type="EMBL" id="GAA2034480.1"/>
    </source>
</evidence>
<name>A0ABN2UF37_9ACTN</name>